<proteinExistence type="predicted"/>
<feature type="transmembrane region" description="Helical" evidence="1">
    <location>
        <begin position="142"/>
        <end position="170"/>
    </location>
</feature>
<keyword evidence="3" id="KW-1185">Reference proteome</keyword>
<gene>
    <name evidence="2" type="ORF">DFR40_2370</name>
</gene>
<evidence type="ECO:0000313" key="3">
    <source>
        <dbReference type="Proteomes" id="UP000270626"/>
    </source>
</evidence>
<keyword evidence="1" id="KW-1133">Transmembrane helix</keyword>
<accession>A0A495VU19</accession>
<keyword evidence="1" id="KW-0812">Transmembrane</keyword>
<feature type="transmembrane region" description="Helical" evidence="1">
    <location>
        <begin position="55"/>
        <end position="78"/>
    </location>
</feature>
<dbReference type="OrthoDB" id="8903628at2"/>
<evidence type="ECO:0000256" key="1">
    <source>
        <dbReference type="SAM" id="Phobius"/>
    </source>
</evidence>
<dbReference type="Proteomes" id="UP000270626">
    <property type="component" value="Unassembled WGS sequence"/>
</dbReference>
<name>A0A495VU19_9RHOO</name>
<reference evidence="2 3" key="1">
    <citation type="submission" date="2018-10" db="EMBL/GenBank/DDBJ databases">
        <title>Genomic Encyclopedia of Type Strains, Phase IV (KMG-IV): sequencing the most valuable type-strain genomes for metagenomic binning, comparative biology and taxonomic classification.</title>
        <authorList>
            <person name="Goeker M."/>
        </authorList>
    </citation>
    <scope>NUCLEOTIDE SEQUENCE [LARGE SCALE GENOMIC DNA]</scope>
    <source>
        <strain evidence="2 3">DSM 23841</strain>
    </source>
</reference>
<feature type="transmembrane region" description="Helical" evidence="1">
    <location>
        <begin position="190"/>
        <end position="212"/>
    </location>
</feature>
<sequence length="254" mass="26834">MGQPLAHLLPAIRRNGLGGWLADLYRYLRFAALLIVAGLSPLVHDRATRRHTSRILCAAAWQPLPGYLLTSILISAVLTRIVTVTAAGYGLSHLALEAILRVFVVELLPLAATLAVAARALPMAMQQLSAAPGRPRASLRDALPFAVGNGIAVGVLAVIGGLLSLVVAYLVVHGFSPWALAGYARLIGQVFDPLLAVALAAKLALFGIAVGIAPTTVILDPRKGDAGLREMRVMVRLLLILVLIEGSFLVLRGF</sequence>
<feature type="transmembrane region" description="Helical" evidence="1">
    <location>
        <begin position="233"/>
        <end position="251"/>
    </location>
</feature>
<dbReference type="AlphaFoldDB" id="A0A495VU19"/>
<dbReference type="RefSeq" id="WP_121458687.1">
    <property type="nucleotide sequence ID" value="NZ_RBXP01000016.1"/>
</dbReference>
<evidence type="ECO:0000313" key="2">
    <source>
        <dbReference type="EMBL" id="RKT51158.1"/>
    </source>
</evidence>
<feature type="transmembrane region" description="Helical" evidence="1">
    <location>
        <begin position="24"/>
        <end position="43"/>
    </location>
</feature>
<dbReference type="EMBL" id="RBXP01000016">
    <property type="protein sequence ID" value="RKT51158.1"/>
    <property type="molecule type" value="Genomic_DNA"/>
</dbReference>
<keyword evidence="1" id="KW-0472">Membrane</keyword>
<protein>
    <submittedName>
        <fullName evidence="2">Phospholipid/cholesterol/gamma-HCH transport system permease protein</fullName>
    </submittedName>
</protein>
<feature type="transmembrane region" description="Helical" evidence="1">
    <location>
        <begin position="98"/>
        <end position="121"/>
    </location>
</feature>
<comment type="caution">
    <text evidence="2">The sequence shown here is derived from an EMBL/GenBank/DDBJ whole genome shotgun (WGS) entry which is preliminary data.</text>
</comment>
<organism evidence="2 3">
    <name type="scientific">Azonexus fungiphilus</name>
    <dbReference type="NCBI Taxonomy" id="146940"/>
    <lineage>
        <taxon>Bacteria</taxon>
        <taxon>Pseudomonadati</taxon>
        <taxon>Pseudomonadota</taxon>
        <taxon>Betaproteobacteria</taxon>
        <taxon>Rhodocyclales</taxon>
        <taxon>Azonexaceae</taxon>
        <taxon>Azonexus</taxon>
    </lineage>
</organism>